<dbReference type="InterPro" id="IPR003607">
    <property type="entry name" value="HD/PDEase_dom"/>
</dbReference>
<dbReference type="InterPro" id="IPR043128">
    <property type="entry name" value="Rev_trsase/Diguanyl_cyclase"/>
</dbReference>
<dbReference type="Proteomes" id="UP000198405">
    <property type="component" value="Unassembled WGS sequence"/>
</dbReference>
<evidence type="ECO:0000256" key="2">
    <source>
        <dbReference type="SAM" id="Phobius"/>
    </source>
</evidence>
<dbReference type="OrthoDB" id="9377at2"/>
<protein>
    <submittedName>
        <fullName evidence="7">Diguanylate cyclase (GGDEF) domain-containing protein</fullName>
    </submittedName>
</protein>
<keyword evidence="2" id="KW-1133">Transmembrane helix</keyword>
<feature type="transmembrane region" description="Helical" evidence="2">
    <location>
        <begin position="12"/>
        <end position="34"/>
    </location>
</feature>
<feature type="domain" description="GGDEF" evidence="4">
    <location>
        <begin position="613"/>
        <end position="721"/>
    </location>
</feature>
<keyword evidence="2" id="KW-0812">Transmembrane</keyword>
<sequence>MKKKLNIEITKFWLLLLTSITVSGLITLFSYFLVKAGVKPFIKNNVINLVKKDLESNAILAKDKDDLKSYLLEQLPYVKKVYIENIPFNIPENSTKTVIKTLNCTVIYKKFIFPDGTLPVAVKVDCEKIEKEASYFAGKISAFEFFIVLMLQISLLFAIRDLYLNPLRKIKKDIEKISAGKLTFLPVKGNDEFENIRKTINKMIKNIKDKNVKEDIMYQFIHLLTAGKGFNGEFISLIKKLLEANRIDGTIIGIARRPDKMEIRIITHDIKETKLISTNELDGIQSYMNTSQKEIELTEDKLSYLSKEEKALGIKYLFGVPLSIFSKNNGYVIFFRKENTPFSEEEKTYLRNIAKSIAVAAELKELIESLEEKIKEEKELLQSTIKSMIRGIEIRDSYTKGHSERVAYLSKEIAKNMGFPEKECEKIYLAALLHDIGKIGIPDSILLKPGRLTKQEFEIIKLHPVLSYKLLKDIKPLEDILENIKFHHERIDGTGYPEGLKGNKIPLGARIIAVADSFDAMTSDRIYKKGTEKEKAIQEIAKLAGTKYDPEVVHAAIPVLKKDIPFEIKGQLFKEFSELEKRRLDYFFRDALTDAYNRNYLPIIFNSLKEKNKEFKVASVDILGLRKINLEKGWEYGDSILKKVKTALEEALNPLAIIRYSGDNFVLFLDKKLKDTEVKEKLEALEEHLKAILSVHILKEEEIETLDSLIETITRIETKGY</sequence>
<evidence type="ECO:0000313" key="7">
    <source>
        <dbReference type="EMBL" id="SNR72462.1"/>
    </source>
</evidence>
<dbReference type="InterPro" id="IPR029787">
    <property type="entry name" value="Nucleotide_cyclase"/>
</dbReference>
<reference evidence="8" key="1">
    <citation type="submission" date="2017-06" db="EMBL/GenBank/DDBJ databases">
        <authorList>
            <person name="Varghese N."/>
            <person name="Submissions S."/>
        </authorList>
    </citation>
    <scope>NUCLEOTIDE SEQUENCE [LARGE SCALE GENOMIC DNA]</scope>
    <source>
        <strain evidence="8">DSM 15668</strain>
    </source>
</reference>
<dbReference type="Gene3D" id="1.10.3210.10">
    <property type="entry name" value="Hypothetical protein af1432"/>
    <property type="match status" value="1"/>
</dbReference>
<evidence type="ECO:0000259" key="4">
    <source>
        <dbReference type="PROSITE" id="PS50887"/>
    </source>
</evidence>
<dbReference type="GO" id="GO:0007165">
    <property type="term" value="P:signal transduction"/>
    <property type="evidence" value="ECO:0007669"/>
    <property type="project" value="InterPro"/>
</dbReference>
<feature type="domain" description="HAMP" evidence="3">
    <location>
        <begin position="161"/>
        <end position="212"/>
    </location>
</feature>
<dbReference type="InterPro" id="IPR003660">
    <property type="entry name" value="HAMP_dom"/>
</dbReference>
<dbReference type="PROSITE" id="PS51832">
    <property type="entry name" value="HD_GYP"/>
    <property type="match status" value="1"/>
</dbReference>
<evidence type="ECO:0000259" key="6">
    <source>
        <dbReference type="PROSITE" id="PS51832"/>
    </source>
</evidence>
<organism evidence="7 8">
    <name type="scientific">Desulfurobacterium atlanticum</name>
    <dbReference type="NCBI Taxonomy" id="240169"/>
    <lineage>
        <taxon>Bacteria</taxon>
        <taxon>Pseudomonadati</taxon>
        <taxon>Aquificota</taxon>
        <taxon>Aquificia</taxon>
        <taxon>Desulfurobacteriales</taxon>
        <taxon>Desulfurobacteriaceae</taxon>
        <taxon>Desulfurobacterium</taxon>
    </lineage>
</organism>
<dbReference type="Pfam" id="PF13487">
    <property type="entry name" value="HD_5"/>
    <property type="match status" value="1"/>
</dbReference>
<keyword evidence="8" id="KW-1185">Reference proteome</keyword>
<dbReference type="SUPFAM" id="SSF55073">
    <property type="entry name" value="Nucleotide cyclase"/>
    <property type="match status" value="1"/>
</dbReference>
<dbReference type="PROSITE" id="PS50887">
    <property type="entry name" value="GGDEF"/>
    <property type="match status" value="1"/>
</dbReference>
<keyword evidence="1" id="KW-0175">Coiled coil</keyword>
<dbReference type="EMBL" id="FZOB01000004">
    <property type="protein sequence ID" value="SNR72462.1"/>
    <property type="molecule type" value="Genomic_DNA"/>
</dbReference>
<feature type="coiled-coil region" evidence="1">
    <location>
        <begin position="353"/>
        <end position="387"/>
    </location>
</feature>
<dbReference type="InterPro" id="IPR029016">
    <property type="entry name" value="GAF-like_dom_sf"/>
</dbReference>
<dbReference type="PROSITE" id="PS50885">
    <property type="entry name" value="HAMP"/>
    <property type="match status" value="1"/>
</dbReference>
<dbReference type="InterPro" id="IPR037522">
    <property type="entry name" value="HD_GYP_dom"/>
</dbReference>
<dbReference type="Pfam" id="PF00990">
    <property type="entry name" value="GGDEF"/>
    <property type="match status" value="1"/>
</dbReference>
<dbReference type="CDD" id="cd00077">
    <property type="entry name" value="HDc"/>
    <property type="match status" value="1"/>
</dbReference>
<feature type="domain" description="HD" evidence="5">
    <location>
        <begin position="399"/>
        <end position="521"/>
    </location>
</feature>
<evidence type="ECO:0000259" key="5">
    <source>
        <dbReference type="PROSITE" id="PS51831"/>
    </source>
</evidence>
<dbReference type="Gene3D" id="3.30.70.270">
    <property type="match status" value="1"/>
</dbReference>
<dbReference type="InterPro" id="IPR006674">
    <property type="entry name" value="HD_domain"/>
</dbReference>
<dbReference type="Gene3D" id="6.10.340.10">
    <property type="match status" value="1"/>
</dbReference>
<feature type="domain" description="HD-GYP" evidence="6">
    <location>
        <begin position="377"/>
        <end position="572"/>
    </location>
</feature>
<dbReference type="Gene3D" id="3.30.450.40">
    <property type="match status" value="1"/>
</dbReference>
<evidence type="ECO:0000259" key="3">
    <source>
        <dbReference type="PROSITE" id="PS50885"/>
    </source>
</evidence>
<keyword evidence="2" id="KW-0472">Membrane</keyword>
<dbReference type="AlphaFoldDB" id="A0A238YN91"/>
<dbReference type="InterPro" id="IPR000160">
    <property type="entry name" value="GGDEF_dom"/>
</dbReference>
<dbReference type="SUPFAM" id="SSF55781">
    <property type="entry name" value="GAF domain-like"/>
    <property type="match status" value="1"/>
</dbReference>
<dbReference type="SMART" id="SM00471">
    <property type="entry name" value="HDc"/>
    <property type="match status" value="1"/>
</dbReference>
<gene>
    <name evidence="7" type="ORF">SAMN06265340_10447</name>
</gene>
<dbReference type="PROSITE" id="PS51831">
    <property type="entry name" value="HD"/>
    <property type="match status" value="1"/>
</dbReference>
<accession>A0A238YN91</accession>
<dbReference type="RefSeq" id="WP_089322800.1">
    <property type="nucleotide sequence ID" value="NZ_FZOB01000004.1"/>
</dbReference>
<proteinExistence type="predicted"/>
<evidence type="ECO:0000256" key="1">
    <source>
        <dbReference type="SAM" id="Coils"/>
    </source>
</evidence>
<dbReference type="GO" id="GO:0016020">
    <property type="term" value="C:membrane"/>
    <property type="evidence" value="ECO:0007669"/>
    <property type="project" value="InterPro"/>
</dbReference>
<dbReference type="SUPFAM" id="SSF109604">
    <property type="entry name" value="HD-domain/PDEase-like"/>
    <property type="match status" value="1"/>
</dbReference>
<name>A0A238YN91_9BACT</name>
<dbReference type="PANTHER" id="PTHR43155">
    <property type="entry name" value="CYCLIC DI-GMP PHOSPHODIESTERASE PA4108-RELATED"/>
    <property type="match status" value="1"/>
</dbReference>
<evidence type="ECO:0000313" key="8">
    <source>
        <dbReference type="Proteomes" id="UP000198405"/>
    </source>
</evidence>
<dbReference type="CDD" id="cd06225">
    <property type="entry name" value="HAMP"/>
    <property type="match status" value="1"/>
</dbReference>